<proteinExistence type="predicted"/>
<evidence type="ECO:0000313" key="2">
    <source>
        <dbReference type="Proteomes" id="UP001239111"/>
    </source>
</evidence>
<protein>
    <submittedName>
        <fullName evidence="1">Uncharacterized protein</fullName>
    </submittedName>
</protein>
<dbReference type="EMBL" id="CM056743">
    <property type="protein sequence ID" value="KAJ8673380.1"/>
    <property type="molecule type" value="Genomic_DNA"/>
</dbReference>
<dbReference type="Proteomes" id="UP001239111">
    <property type="component" value="Chromosome 3"/>
</dbReference>
<gene>
    <name evidence="1" type="ORF">QAD02_004642</name>
</gene>
<organism evidence="1 2">
    <name type="scientific">Eretmocerus hayati</name>
    <dbReference type="NCBI Taxonomy" id="131215"/>
    <lineage>
        <taxon>Eukaryota</taxon>
        <taxon>Metazoa</taxon>
        <taxon>Ecdysozoa</taxon>
        <taxon>Arthropoda</taxon>
        <taxon>Hexapoda</taxon>
        <taxon>Insecta</taxon>
        <taxon>Pterygota</taxon>
        <taxon>Neoptera</taxon>
        <taxon>Endopterygota</taxon>
        <taxon>Hymenoptera</taxon>
        <taxon>Apocrita</taxon>
        <taxon>Proctotrupomorpha</taxon>
        <taxon>Chalcidoidea</taxon>
        <taxon>Aphelinidae</taxon>
        <taxon>Aphelininae</taxon>
        <taxon>Eretmocerus</taxon>
    </lineage>
</organism>
<evidence type="ECO:0000313" key="1">
    <source>
        <dbReference type="EMBL" id="KAJ8673380.1"/>
    </source>
</evidence>
<sequence length="169" mass="19167">MPFMVGVEPIRRTVKYLEAGKLVLKKTIQVFSINYNTHGANHTGIRGFIFWHLPQILYKNPEVQVVTIKNRTPTPFIQCYYASGDKLLIDVDMRSKDEILEHLLKVVGKSKEALRKEAIAQGTKDNPANFGYGCEKSCICTIPGQLPCPGMVPLPNHMRGKYMYNKVQQ</sequence>
<name>A0ACC2NUZ3_9HYME</name>
<accession>A0ACC2NUZ3</accession>
<keyword evidence="2" id="KW-1185">Reference proteome</keyword>
<reference evidence="1" key="1">
    <citation type="submission" date="2023-04" db="EMBL/GenBank/DDBJ databases">
        <title>A chromosome-level genome assembly of the parasitoid wasp Eretmocerus hayati.</title>
        <authorList>
            <person name="Zhong Y."/>
            <person name="Liu S."/>
            <person name="Liu Y."/>
        </authorList>
    </citation>
    <scope>NUCLEOTIDE SEQUENCE</scope>
    <source>
        <strain evidence="1">ZJU_SS_LIU_2023</strain>
    </source>
</reference>
<comment type="caution">
    <text evidence="1">The sequence shown here is derived from an EMBL/GenBank/DDBJ whole genome shotgun (WGS) entry which is preliminary data.</text>
</comment>